<dbReference type="EMBL" id="CM001403">
    <property type="protein sequence ID" value="EHQ25650.1"/>
    <property type="molecule type" value="Genomic_DNA"/>
</dbReference>
<keyword evidence="1" id="KW-0812">Transmembrane</keyword>
<feature type="transmembrane region" description="Helical" evidence="1">
    <location>
        <begin position="32"/>
        <end position="55"/>
    </location>
</feature>
<dbReference type="RefSeq" id="WP_008505486.1">
    <property type="nucleotide sequence ID" value="NZ_CM001403.1"/>
</dbReference>
<keyword evidence="1" id="KW-0472">Membrane</keyword>
<keyword evidence="1" id="KW-1133">Transmembrane helix</keyword>
<accession>H1Y1U7</accession>
<sequence>MLNLDFEAEKQLGPELIGNEKLVWAGRPKKGIVFRAIDIFIIPFSAIWLGGFIWMTTSSNDFNSMPFRLFQIPFYAAGLFMLFGRFIWDSMMRANTVYGLTENRVIIKSGIFSTKTQSYYIKSIPQINIREKSEGRGTIELNKGGFLSGVGMRGNWEPPIPQLELIENARDVYNTILKLQHS</sequence>
<reference evidence="2" key="1">
    <citation type="submission" date="2011-09" db="EMBL/GenBank/DDBJ databases">
        <title>The permanent draft genome of Mucilaginibacter paludis DSM 18603.</title>
        <authorList>
            <consortium name="US DOE Joint Genome Institute (JGI-PGF)"/>
            <person name="Lucas S."/>
            <person name="Han J."/>
            <person name="Lapidus A."/>
            <person name="Bruce D."/>
            <person name="Goodwin L."/>
            <person name="Pitluck S."/>
            <person name="Peters L."/>
            <person name="Kyrpides N."/>
            <person name="Mavromatis K."/>
            <person name="Ivanova N."/>
            <person name="Mikhailova N."/>
            <person name="Held B."/>
            <person name="Detter J.C."/>
            <person name="Tapia R."/>
            <person name="Han C."/>
            <person name="Land M."/>
            <person name="Hauser L."/>
            <person name="Markowitz V."/>
            <person name="Cheng J.-F."/>
            <person name="Hugenholtz P."/>
            <person name="Woyke T."/>
            <person name="Wu D."/>
            <person name="Tindall B."/>
            <person name="Brambilla E."/>
            <person name="Klenk H.-P."/>
            <person name="Eisen J.A."/>
        </authorList>
    </citation>
    <scope>NUCLEOTIDE SEQUENCE [LARGE SCALE GENOMIC DNA]</scope>
    <source>
        <strain evidence="2">DSM 18603</strain>
    </source>
</reference>
<gene>
    <name evidence="2" type="ORF">Mucpa_1492</name>
</gene>
<protein>
    <submittedName>
        <fullName evidence="2">Uncharacterized protein</fullName>
    </submittedName>
</protein>
<dbReference type="STRING" id="714943.Mucpa_1492"/>
<dbReference type="Proteomes" id="UP000002774">
    <property type="component" value="Chromosome"/>
</dbReference>
<evidence type="ECO:0000313" key="2">
    <source>
        <dbReference type="EMBL" id="EHQ25650.1"/>
    </source>
</evidence>
<proteinExistence type="predicted"/>
<feature type="transmembrane region" description="Helical" evidence="1">
    <location>
        <begin position="67"/>
        <end position="88"/>
    </location>
</feature>
<keyword evidence="3" id="KW-1185">Reference proteome</keyword>
<evidence type="ECO:0000313" key="3">
    <source>
        <dbReference type="Proteomes" id="UP000002774"/>
    </source>
</evidence>
<organism evidence="2 3">
    <name type="scientific">Mucilaginibacter paludis DSM 18603</name>
    <dbReference type="NCBI Taxonomy" id="714943"/>
    <lineage>
        <taxon>Bacteria</taxon>
        <taxon>Pseudomonadati</taxon>
        <taxon>Bacteroidota</taxon>
        <taxon>Sphingobacteriia</taxon>
        <taxon>Sphingobacteriales</taxon>
        <taxon>Sphingobacteriaceae</taxon>
        <taxon>Mucilaginibacter</taxon>
    </lineage>
</organism>
<dbReference type="AlphaFoldDB" id="H1Y1U7"/>
<dbReference type="OrthoDB" id="199424at2"/>
<dbReference type="HOGENOM" id="CLU_115299_0_0_10"/>
<dbReference type="eggNOG" id="ENOG5032SUV">
    <property type="taxonomic scope" value="Bacteria"/>
</dbReference>
<evidence type="ECO:0000256" key="1">
    <source>
        <dbReference type="SAM" id="Phobius"/>
    </source>
</evidence>
<name>H1Y1U7_9SPHI</name>